<keyword evidence="1" id="KW-1133">Transmembrane helix</keyword>
<keyword evidence="3" id="KW-1185">Reference proteome</keyword>
<protein>
    <submittedName>
        <fullName evidence="2">Uncharacterized protein</fullName>
    </submittedName>
</protein>
<feature type="transmembrane region" description="Helical" evidence="1">
    <location>
        <begin position="20"/>
        <end position="37"/>
    </location>
</feature>
<dbReference type="EMBL" id="JACBZH010000001">
    <property type="protein sequence ID" value="NYH87621.1"/>
    <property type="molecule type" value="Genomic_DNA"/>
</dbReference>
<dbReference type="Proteomes" id="UP000579605">
    <property type="component" value="Unassembled WGS sequence"/>
</dbReference>
<feature type="transmembrane region" description="Helical" evidence="1">
    <location>
        <begin position="116"/>
        <end position="137"/>
    </location>
</feature>
<reference evidence="2 3" key="1">
    <citation type="submission" date="2020-07" db="EMBL/GenBank/DDBJ databases">
        <title>Sequencing the genomes of 1000 actinobacteria strains.</title>
        <authorList>
            <person name="Klenk H.-P."/>
        </authorList>
    </citation>
    <scope>NUCLEOTIDE SEQUENCE [LARGE SCALE GENOMIC DNA]</scope>
    <source>
        <strain evidence="2 3">DSM 18448</strain>
    </source>
</reference>
<evidence type="ECO:0000256" key="1">
    <source>
        <dbReference type="SAM" id="Phobius"/>
    </source>
</evidence>
<accession>A0A852Z475</accession>
<evidence type="ECO:0000313" key="3">
    <source>
        <dbReference type="Proteomes" id="UP000579605"/>
    </source>
</evidence>
<evidence type="ECO:0000313" key="2">
    <source>
        <dbReference type="EMBL" id="NYH87621.1"/>
    </source>
</evidence>
<organism evidence="2 3">
    <name type="scientific">Actinopolymorpha rutila</name>
    <dbReference type="NCBI Taxonomy" id="446787"/>
    <lineage>
        <taxon>Bacteria</taxon>
        <taxon>Bacillati</taxon>
        <taxon>Actinomycetota</taxon>
        <taxon>Actinomycetes</taxon>
        <taxon>Propionibacteriales</taxon>
        <taxon>Actinopolymorphaceae</taxon>
        <taxon>Actinopolymorpha</taxon>
    </lineage>
</organism>
<keyword evidence="1" id="KW-0812">Transmembrane</keyword>
<proteinExistence type="predicted"/>
<feature type="transmembrane region" description="Helical" evidence="1">
    <location>
        <begin position="57"/>
        <end position="78"/>
    </location>
</feature>
<feature type="transmembrane region" description="Helical" evidence="1">
    <location>
        <begin position="85"/>
        <end position="104"/>
    </location>
</feature>
<dbReference type="RefSeq" id="WP_179785654.1">
    <property type="nucleotide sequence ID" value="NZ_BAAARR010000012.1"/>
</dbReference>
<comment type="caution">
    <text evidence="2">The sequence shown here is derived from an EMBL/GenBank/DDBJ whole genome shotgun (WGS) entry which is preliminary data.</text>
</comment>
<name>A0A852Z475_9ACTN</name>
<keyword evidence="1" id="KW-0472">Membrane</keyword>
<sequence>MSITRPLLSEPEARARTAKALIAGAVALAAWAIYLGASLPPGPHHSWSSTWTGLDNLALTWAGLDGIECIALTTLGVAMLLDRPLLASVTGLLALPVFALDAWFDVMTSLTRGELDAALAMAALAEIPLALLLALIARHEMARAVSALSPT</sequence>
<gene>
    <name evidence="2" type="ORF">F4554_000259</name>
</gene>
<dbReference type="AlphaFoldDB" id="A0A852Z475"/>